<sequence>MVGKTVELAVKHDIIQSKSIIVDATHTKARYNQLTPQEILRNRSKKVRKEIYSIDESMKEKFPKKPQSDTIEAEINYTQELIKVIDQEPTLKNYPKIKEPLNLLKETLEDDIEFLQESNDPDARVGHKSADSAFFGYKTHIAMSYYGCNSNNW</sequence>
<organism evidence="1 2">
    <name type="scientific">Filobacillus milosensis</name>
    <dbReference type="NCBI Taxonomy" id="94137"/>
    <lineage>
        <taxon>Bacteria</taxon>
        <taxon>Bacillati</taxon>
        <taxon>Bacillota</taxon>
        <taxon>Bacilli</taxon>
        <taxon>Bacillales</taxon>
        <taxon>Bacillaceae</taxon>
        <taxon>Filobacillus</taxon>
    </lineage>
</organism>
<proteinExistence type="predicted"/>
<dbReference type="Proteomes" id="UP000297975">
    <property type="component" value="Unassembled WGS sequence"/>
</dbReference>
<name>A0A4Y8I9T7_9BACI</name>
<gene>
    <name evidence="1" type="ORF">E3U55_17100</name>
</gene>
<dbReference type="AlphaFoldDB" id="A0A4Y8I9T7"/>
<accession>A0A4Y8I9T7</accession>
<evidence type="ECO:0008006" key="3">
    <source>
        <dbReference type="Google" id="ProtNLM"/>
    </source>
</evidence>
<protein>
    <recommendedName>
        <fullName evidence="3">Transposase IS4-like domain-containing protein</fullName>
    </recommendedName>
</protein>
<evidence type="ECO:0000313" key="1">
    <source>
        <dbReference type="EMBL" id="TFB12714.1"/>
    </source>
</evidence>
<keyword evidence="2" id="KW-1185">Reference proteome</keyword>
<evidence type="ECO:0000313" key="2">
    <source>
        <dbReference type="Proteomes" id="UP000297975"/>
    </source>
</evidence>
<comment type="caution">
    <text evidence="1">The sequence shown here is derived from an EMBL/GenBank/DDBJ whole genome shotgun (WGS) entry which is preliminary data.</text>
</comment>
<dbReference type="EMBL" id="SOPW01000048">
    <property type="protein sequence ID" value="TFB12714.1"/>
    <property type="molecule type" value="Genomic_DNA"/>
</dbReference>
<reference evidence="1 2" key="1">
    <citation type="submission" date="2019-03" db="EMBL/GenBank/DDBJ databases">
        <authorList>
            <person name="He R.-H."/>
        </authorList>
    </citation>
    <scope>NUCLEOTIDE SEQUENCE [LARGE SCALE GENOMIC DNA]</scope>
    <source>
        <strain evidence="2">SH 714</strain>
    </source>
</reference>